<comment type="subcellular location">
    <subcellularLocation>
        <location evidence="1">Cell membrane</location>
        <topology evidence="1">Multi-pass membrane protein</topology>
    </subcellularLocation>
</comment>
<reference evidence="7" key="1">
    <citation type="submission" date="2018-12" db="EMBL/GenBank/DDBJ databases">
        <title>Novel natural products biosynthetic potential of the class Ktedonobacteria.</title>
        <authorList>
            <person name="Zheng Y."/>
            <person name="Saitou A."/>
            <person name="Wang C.M."/>
            <person name="Toyoda A."/>
            <person name="Minakuchi Y."/>
            <person name="Sekiguchi Y."/>
            <person name="Ueda K."/>
            <person name="Takano H."/>
            <person name="Sakai Y."/>
            <person name="Yokota A."/>
            <person name="Yabe S."/>
        </authorList>
    </citation>
    <scope>NUCLEOTIDE SEQUENCE</scope>
    <source>
        <strain evidence="7">COM3</strain>
    </source>
</reference>
<feature type="transmembrane region" description="Helical" evidence="6">
    <location>
        <begin position="21"/>
        <end position="39"/>
    </location>
</feature>
<evidence type="ECO:0000256" key="2">
    <source>
        <dbReference type="ARBA" id="ARBA00022475"/>
    </source>
</evidence>
<name>A0A455ST34_9CHLR</name>
<dbReference type="InterPro" id="IPR002293">
    <property type="entry name" value="AA/rel_permease1"/>
</dbReference>
<evidence type="ECO:0000256" key="5">
    <source>
        <dbReference type="ARBA" id="ARBA00023136"/>
    </source>
</evidence>
<evidence type="ECO:0000256" key="1">
    <source>
        <dbReference type="ARBA" id="ARBA00004651"/>
    </source>
</evidence>
<feature type="transmembrane region" description="Helical" evidence="6">
    <location>
        <begin position="45"/>
        <end position="72"/>
    </location>
</feature>
<feature type="transmembrane region" description="Helical" evidence="6">
    <location>
        <begin position="442"/>
        <end position="465"/>
    </location>
</feature>
<feature type="transmembrane region" description="Helical" evidence="6">
    <location>
        <begin position="157"/>
        <end position="177"/>
    </location>
</feature>
<proteinExistence type="predicted"/>
<keyword evidence="4 6" id="KW-1133">Transmembrane helix</keyword>
<feature type="transmembrane region" description="Helical" evidence="6">
    <location>
        <begin position="197"/>
        <end position="221"/>
    </location>
</feature>
<feature type="transmembrane region" description="Helical" evidence="6">
    <location>
        <begin position="84"/>
        <end position="115"/>
    </location>
</feature>
<dbReference type="PANTHER" id="PTHR42770">
    <property type="entry name" value="AMINO ACID TRANSPORTER-RELATED"/>
    <property type="match status" value="1"/>
</dbReference>
<sequence length="475" mass="52300">MISESYVPQTMPALLGTWDMTTTFLFSTYLISCASVTALNGVISLVYLLLAFLTFYLPSLIATIQLGVLFPYEGSLYNWAYKALGGYGGFFAGFCAWFPGVLISASSVDLIITYIQSMHPGWLLPPWQQGLVICGILLLAGLLSIQRFRIIQNLINLLACLIFCGSILLCVSAVVWLSKGNAPATHFTDLNSWTPSIDTISLFSIMTFAFLGTDSPLILAGEMKSHQNIKRHLWLGTGLLITLYLANAVSMLIVQGENGDPTLFAMVRTVDIALGKPFGTLAAICIMGSSLGTVMVYNYMYARLLMVGSIDRLLPLAIGKLNKHRVPANAILFQTCLAILFTAFIFIVAPRLLPHGQRVAFAIQAYHVSQAAATLIWAISTGVLFISLIGNYIRHRALFQQRKVFPTPLIWLSSILGLTSCIVTIVDTLFFSWTPLIKNYQWWYLVGSLTLIFLIFAAVASMLANSEAAWQDIRK</sequence>
<dbReference type="GO" id="GO:0005886">
    <property type="term" value="C:plasma membrane"/>
    <property type="evidence" value="ECO:0007669"/>
    <property type="project" value="UniProtKB-SubCell"/>
</dbReference>
<dbReference type="InterPro" id="IPR050367">
    <property type="entry name" value="APC_superfamily"/>
</dbReference>
<keyword evidence="5 6" id="KW-0472">Membrane</keyword>
<dbReference type="PANTHER" id="PTHR42770:SF7">
    <property type="entry name" value="MEMBRANE PROTEIN"/>
    <property type="match status" value="1"/>
</dbReference>
<evidence type="ECO:0000256" key="4">
    <source>
        <dbReference type="ARBA" id="ARBA00022989"/>
    </source>
</evidence>
<evidence type="ECO:0000256" key="6">
    <source>
        <dbReference type="SAM" id="Phobius"/>
    </source>
</evidence>
<dbReference type="EMBL" id="AP019376">
    <property type="protein sequence ID" value="BBH90301.1"/>
    <property type="molecule type" value="Genomic_DNA"/>
</dbReference>
<feature type="transmembrane region" description="Helical" evidence="6">
    <location>
        <begin position="127"/>
        <end position="145"/>
    </location>
</feature>
<organism evidence="7">
    <name type="scientific">Thermosporothrix sp. COM3</name>
    <dbReference type="NCBI Taxonomy" id="2490863"/>
    <lineage>
        <taxon>Bacteria</taxon>
        <taxon>Bacillati</taxon>
        <taxon>Chloroflexota</taxon>
        <taxon>Ktedonobacteria</taxon>
        <taxon>Ktedonobacterales</taxon>
        <taxon>Thermosporotrichaceae</taxon>
        <taxon>Thermosporothrix</taxon>
    </lineage>
</organism>
<feature type="transmembrane region" description="Helical" evidence="6">
    <location>
        <begin position="233"/>
        <end position="254"/>
    </location>
</feature>
<feature type="transmembrane region" description="Helical" evidence="6">
    <location>
        <begin position="409"/>
        <end position="430"/>
    </location>
</feature>
<feature type="transmembrane region" description="Helical" evidence="6">
    <location>
        <begin position="369"/>
        <end position="389"/>
    </location>
</feature>
<dbReference type="AlphaFoldDB" id="A0A455ST34"/>
<keyword evidence="3 6" id="KW-0812">Transmembrane</keyword>
<feature type="transmembrane region" description="Helical" evidence="6">
    <location>
        <begin position="274"/>
        <end position="297"/>
    </location>
</feature>
<keyword evidence="2" id="KW-1003">Cell membrane</keyword>
<protein>
    <submittedName>
        <fullName evidence="7">D-serine/D-alanine/glycine transporter</fullName>
    </submittedName>
</protein>
<feature type="transmembrane region" description="Helical" evidence="6">
    <location>
        <begin position="330"/>
        <end position="349"/>
    </location>
</feature>
<dbReference type="PIRSF" id="PIRSF006060">
    <property type="entry name" value="AA_transporter"/>
    <property type="match status" value="1"/>
</dbReference>
<evidence type="ECO:0000313" key="7">
    <source>
        <dbReference type="EMBL" id="BBH90301.1"/>
    </source>
</evidence>
<accession>A0A455ST34</accession>
<gene>
    <name evidence="7" type="ORF">KTC_50520</name>
</gene>
<evidence type="ECO:0000256" key="3">
    <source>
        <dbReference type="ARBA" id="ARBA00022692"/>
    </source>
</evidence>
<dbReference type="GO" id="GO:0022857">
    <property type="term" value="F:transmembrane transporter activity"/>
    <property type="evidence" value="ECO:0007669"/>
    <property type="project" value="InterPro"/>
</dbReference>
<dbReference type="Pfam" id="PF13520">
    <property type="entry name" value="AA_permease_2"/>
    <property type="match status" value="1"/>
</dbReference>
<dbReference type="Gene3D" id="1.20.1740.10">
    <property type="entry name" value="Amino acid/polyamine transporter I"/>
    <property type="match status" value="1"/>
</dbReference>